<dbReference type="Proteomes" id="UP000189670">
    <property type="component" value="Unassembled WGS sequence"/>
</dbReference>
<dbReference type="CDD" id="cd00102">
    <property type="entry name" value="IPT"/>
    <property type="match status" value="1"/>
</dbReference>
<dbReference type="PANTHER" id="PTHR11878:SF65">
    <property type="entry name" value="NA_CA-EXCHANGE PROTEIN, ISOFORM G"/>
    <property type="match status" value="1"/>
</dbReference>
<dbReference type="PANTHER" id="PTHR11878">
    <property type="entry name" value="SODIUM/CALCIUM EXCHANGER"/>
    <property type="match status" value="1"/>
</dbReference>
<keyword evidence="1" id="KW-0732">Signal</keyword>
<dbReference type="SMART" id="SM00429">
    <property type="entry name" value="IPT"/>
    <property type="match status" value="1"/>
</dbReference>
<sequence>MGDPVNALLTSTTVHTLTITDNDVSKLTLVGDTSSGEENSPVVFHATLDQPNPRTNIEVSFQVNGSATEETDFSITNSPVVIEAGKISAPITLTIENDEDVEPNETVVVTLTNTSPDEGEVEMIDPLTKTLTILDDDRPRIEWQTASQKVWEDVGEVTITAILDQTSHLNINASYIVNGGDHTLKAGTISITAGQTVFSKTFNILPDPECEANETIKITLTNAQNAKLGSIPVHTVYVQEICPGFVTDGDVKRLEDCGAQTVTSWASGITTGKPDVESKDFLLRLMETDNDNLFSDSPDVSDNGDLTFTPAPDANGSASFEILLKVDDYFVSTNKSFTIGITPVNDCPAFSMPERYTVDEDAPLQTLDNWVSNAFKGPSDESIQTLTFEISNTNSEMFDQEPQLNDNGDLTFQINKNANGESIITVELNDNGGTENDGCNSVEKTFKLVVNPINDPPVNTMKPDITGVLQLDQTLTGRKGEWNDDNDQSPGTISYTYQWEVADNIEGSNVTPIPDETNNTLDVVQSLVGKFIRLSVTASDDGEGKPAIQSVTRKSGYYGPIKALPLLSFKEKGQRVTESSGQIQIPVTLGRSSDVNVTVSYSIEGTASENDYDVSSEHPLNIEAGQTIGRILVDITDDSEDEAEETIIVVLSDPTNANLGDITRYTIVIKRNDSTPEITSITPENSYAGGGIFVSITGSNFASGATVTFNGVQAESKVLSNVRITCIVPPYDGVLTQNADVTVTVTNPGGNSDVTTFTYIAMTAIGGNVTSGAAEITNCVIQVSSADSSFYTTTTTDENGVYTVSGLKLYDKYIVSAWPDKEIACYKSEYYDDKDINTADHVSTMNGSRFDIDFSLEACANGQISGSITDGDGNPLTTSILVKAFSKALNESSFTDKIKPDGSYVITGLKSANDYIVSVDWTEKPEVSFYYDGVVDIQDATPIPVDNNHVPNINLKVDASFTGSVSGVVSDCSGNPVADIPIFAKSSGLNVQQFVLTDAKGHYEFSDLPRVEDEDRLSKGYIISAKKRNYPTRYYQNTSNVNEASRVITGEVNINITGIGCGHTISGKITDESGRPVYNVPVLVKSLSSDDQKSSGIVYSNIRGDYTITLMPLNDYVVRAAPVDYQLQYYNNAKTLSEATLVDIFTGNQTGIDFVLTKGPKLCGQIMINDSAAWEGVPVNIWSESTQTGGTVLTDSNGLYEITGLDSDAADYIISVILSGYLPSFYHPDGTKYSWTEAGKASPSATCDKNINIKDGFAIFGRVSYNGNPVYNVEVEAFASNTNGWGMDVTHRIQGSENNFVIKGLKPGNYEITVNVKQDCYSADPISIEIDNQDVNTEIELLNTCASMYGTINNLPSDKTVFVSVLSQSTLNYKNVPVSNNSQTIANVSYTITNLKPADDYIVKMTSWEFPTQYYQNQTNWSDADYVDLSTGDQTNIDFTIVTPKTITGKITFINAEAGDIAIVMAESRELNANEYATITYPDTEYTLTVKPASDYVVSIRSFKFSATPEEQIVDATSNQTGIDFTLDAGAEISGHISDENGKNVSGIPVEAWSDSILEWSVAITDNSGNYTIKGLKQAADYIIYVDHPIKSCFYYGADGTVKDKSNASKINVTHGNVSDIDIQFFTVESISGKVMDENGRGLSNVWVYAWSDTEQSGNGARTESDGSFTIPGLAPSVDYEVEAIPYGTSLYRSAIRSNIASGETDLIFILSEGFILDGTITNMDGDPVSKVIVEIRSFARDFYRRTRTNAQGAYEIKGIVPSQDYKLMTTATGDDSYIPVKEDIAIVNDTTRDIELILAYQLDGYVRKDGTGIKNVLVTILSLSNNYFDSEKLTAEDITHLKMYLQDQIIR</sequence>
<feature type="domain" description="IPT/TIG" evidence="6">
    <location>
        <begin position="675"/>
        <end position="760"/>
    </location>
</feature>
<dbReference type="InterPro" id="IPR008969">
    <property type="entry name" value="CarboxyPept-like_regulatory"/>
</dbReference>
<dbReference type="InterPro" id="IPR002909">
    <property type="entry name" value="IPT_dom"/>
</dbReference>
<feature type="domain" description="Calx-beta" evidence="5">
    <location>
        <begin position="557"/>
        <end position="652"/>
    </location>
</feature>
<keyword evidence="4" id="KW-0813">Transport</keyword>
<dbReference type="Pfam" id="PF03160">
    <property type="entry name" value="Calx-beta"/>
    <property type="match status" value="2"/>
</dbReference>
<keyword evidence="4" id="KW-0406">Ion transport</keyword>
<dbReference type="Gene3D" id="2.60.40.2700">
    <property type="match status" value="1"/>
</dbReference>
<dbReference type="SMART" id="SM00237">
    <property type="entry name" value="Calx_beta"/>
    <property type="match status" value="1"/>
</dbReference>
<accession>A0A1V1P8Q9</accession>
<dbReference type="GO" id="GO:0007154">
    <property type="term" value="P:cell communication"/>
    <property type="evidence" value="ECO:0007669"/>
    <property type="project" value="InterPro"/>
</dbReference>
<dbReference type="Pfam" id="PF01833">
    <property type="entry name" value="TIG"/>
    <property type="match status" value="1"/>
</dbReference>
<gene>
    <name evidence="7" type="ORF">OMM_02712</name>
</gene>
<reference evidence="8" key="1">
    <citation type="submission" date="2012-11" db="EMBL/GenBank/DDBJ databases">
        <authorList>
            <person name="Lucero-Rivera Y.E."/>
            <person name="Tovar-Ramirez D."/>
        </authorList>
    </citation>
    <scope>NUCLEOTIDE SEQUENCE [LARGE SCALE GENOMIC DNA]</scope>
    <source>
        <strain evidence="8">Araruama</strain>
    </source>
</reference>
<name>A0A1V1P8Q9_9BACT</name>
<dbReference type="Gene3D" id="2.60.40.2030">
    <property type="match status" value="3"/>
</dbReference>
<evidence type="ECO:0008006" key="9">
    <source>
        <dbReference type="Google" id="ProtNLM"/>
    </source>
</evidence>
<evidence type="ECO:0000256" key="1">
    <source>
        <dbReference type="ARBA" id="ARBA00022729"/>
    </source>
</evidence>
<dbReference type="SUPFAM" id="SSF81296">
    <property type="entry name" value="E set domains"/>
    <property type="match status" value="1"/>
</dbReference>
<dbReference type="InterPro" id="IPR014756">
    <property type="entry name" value="Ig_E-set"/>
</dbReference>
<dbReference type="InterPro" id="IPR038081">
    <property type="entry name" value="CalX-like_sf"/>
</dbReference>
<dbReference type="EMBL" id="ATBP01000314">
    <property type="protein sequence ID" value="ETR71146.1"/>
    <property type="molecule type" value="Genomic_DNA"/>
</dbReference>
<dbReference type="InterPro" id="IPR003644">
    <property type="entry name" value="Calx_beta"/>
</dbReference>
<dbReference type="InterPro" id="IPR051171">
    <property type="entry name" value="CaCA"/>
</dbReference>
<dbReference type="GO" id="GO:0016020">
    <property type="term" value="C:membrane"/>
    <property type="evidence" value="ECO:0007669"/>
    <property type="project" value="InterPro"/>
</dbReference>
<keyword evidence="2" id="KW-0677">Repeat</keyword>
<evidence type="ECO:0000256" key="3">
    <source>
        <dbReference type="ARBA" id="ARBA00022837"/>
    </source>
</evidence>
<dbReference type="SUPFAM" id="SSF49464">
    <property type="entry name" value="Carboxypeptidase regulatory domain-like"/>
    <property type="match status" value="6"/>
</dbReference>
<organism evidence="7 8">
    <name type="scientific">Candidatus Magnetoglobus multicellularis str. Araruama</name>
    <dbReference type="NCBI Taxonomy" id="890399"/>
    <lineage>
        <taxon>Bacteria</taxon>
        <taxon>Pseudomonadati</taxon>
        <taxon>Thermodesulfobacteriota</taxon>
        <taxon>Desulfobacteria</taxon>
        <taxon>Desulfobacterales</taxon>
        <taxon>Desulfobacteraceae</taxon>
        <taxon>Candidatus Magnetoglobus</taxon>
    </lineage>
</organism>
<dbReference type="InterPro" id="IPR013783">
    <property type="entry name" value="Ig-like_fold"/>
</dbReference>
<dbReference type="Gene3D" id="2.60.40.1120">
    <property type="entry name" value="Carboxypeptidase-like, regulatory domain"/>
    <property type="match status" value="2"/>
</dbReference>
<evidence type="ECO:0000256" key="2">
    <source>
        <dbReference type="ARBA" id="ARBA00022737"/>
    </source>
</evidence>
<evidence type="ECO:0000256" key="4">
    <source>
        <dbReference type="ARBA" id="ARBA00023065"/>
    </source>
</evidence>
<evidence type="ECO:0000313" key="7">
    <source>
        <dbReference type="EMBL" id="ETR71146.1"/>
    </source>
</evidence>
<protein>
    <recommendedName>
        <fullName evidence="9">IPT/TIG domain-containing protein</fullName>
    </recommendedName>
</protein>
<proteinExistence type="predicted"/>
<dbReference type="SUPFAM" id="SSF141072">
    <property type="entry name" value="CalX-like"/>
    <property type="match status" value="3"/>
</dbReference>
<comment type="caution">
    <text evidence="7">The sequence shown here is derived from an EMBL/GenBank/DDBJ whole genome shotgun (WGS) entry which is preliminary data.</text>
</comment>
<keyword evidence="3" id="KW-0106">Calcium</keyword>
<evidence type="ECO:0000259" key="5">
    <source>
        <dbReference type="SMART" id="SM00237"/>
    </source>
</evidence>
<dbReference type="GO" id="GO:0030001">
    <property type="term" value="P:metal ion transport"/>
    <property type="evidence" value="ECO:0007669"/>
    <property type="project" value="TreeGrafter"/>
</dbReference>
<evidence type="ECO:0000313" key="8">
    <source>
        <dbReference type="Proteomes" id="UP000189670"/>
    </source>
</evidence>
<dbReference type="Gene3D" id="2.60.40.10">
    <property type="entry name" value="Immunoglobulins"/>
    <property type="match status" value="1"/>
</dbReference>
<evidence type="ECO:0000259" key="6">
    <source>
        <dbReference type="SMART" id="SM00429"/>
    </source>
</evidence>